<dbReference type="Proteomes" id="UP000272503">
    <property type="component" value="Unassembled WGS sequence"/>
</dbReference>
<gene>
    <name evidence="5" type="ORF">D9V32_09310</name>
</gene>
<evidence type="ECO:0000256" key="1">
    <source>
        <dbReference type="ARBA" id="ARBA00023015"/>
    </source>
</evidence>
<dbReference type="Gene3D" id="1.10.260.40">
    <property type="entry name" value="lambda repressor-like DNA-binding domains"/>
    <property type="match status" value="1"/>
</dbReference>
<keyword evidence="6" id="KW-1185">Reference proteome</keyword>
<evidence type="ECO:0000256" key="3">
    <source>
        <dbReference type="ARBA" id="ARBA00023163"/>
    </source>
</evidence>
<dbReference type="PROSITE" id="PS50932">
    <property type="entry name" value="HTH_LACI_2"/>
    <property type="match status" value="1"/>
</dbReference>
<dbReference type="InterPro" id="IPR028082">
    <property type="entry name" value="Peripla_BP_I"/>
</dbReference>
<dbReference type="AlphaFoldDB" id="A0A3L7A5R6"/>
<evidence type="ECO:0000259" key="4">
    <source>
        <dbReference type="PROSITE" id="PS50932"/>
    </source>
</evidence>
<feature type="domain" description="HTH lacI-type" evidence="4">
    <location>
        <begin position="62"/>
        <end position="116"/>
    </location>
</feature>
<dbReference type="Gene3D" id="3.40.50.2300">
    <property type="match status" value="2"/>
</dbReference>
<evidence type="ECO:0000256" key="2">
    <source>
        <dbReference type="ARBA" id="ARBA00023125"/>
    </source>
</evidence>
<dbReference type="GO" id="GO:0000976">
    <property type="term" value="F:transcription cis-regulatory region binding"/>
    <property type="evidence" value="ECO:0007669"/>
    <property type="project" value="TreeGrafter"/>
</dbReference>
<protein>
    <submittedName>
        <fullName evidence="5">LacI family transcriptional regulator</fullName>
    </submittedName>
</protein>
<keyword evidence="1" id="KW-0805">Transcription regulation</keyword>
<dbReference type="SUPFAM" id="SSF53822">
    <property type="entry name" value="Periplasmic binding protein-like I"/>
    <property type="match status" value="1"/>
</dbReference>
<dbReference type="SUPFAM" id="SSF47413">
    <property type="entry name" value="lambda repressor-like DNA-binding domains"/>
    <property type="match status" value="1"/>
</dbReference>
<evidence type="ECO:0000313" key="5">
    <source>
        <dbReference type="EMBL" id="RLP75659.1"/>
    </source>
</evidence>
<dbReference type="EMBL" id="RCUX01000006">
    <property type="protein sequence ID" value="RLP75659.1"/>
    <property type="molecule type" value="Genomic_DNA"/>
</dbReference>
<keyword evidence="3" id="KW-0804">Transcription</keyword>
<sequence length="393" mass="42135">MRATDREITASSIGAMSHVCVIVYTENTPQPRVRQRGQRAGRAGRVGILLFPAEGVGMSAEIRLQDVADAAGVSIATASRALAGKDRVSRKTQALVKRTAERLGYQVNAAARALREGSNRTIGMIIPVVGNPYYAQVVHAVEAELQEQDLELIIADSHGEIEREARRIDLLLGGRVEGLIVVPSDAQGSSEALAKAAARIPLVQLDRRVEGLATDFIGVDNDRGIDLVIAHLREQGARSIVYIGANDNTSVGRERRLAFARSAEGLEIHEPIFGNFSREYGLEAGAALVARGALPDAIVCGDDLIAVGVLGALRAAGKRVPRDTLLTGFDDTLLAEITDPPLTSVVQPIAALAREAIRALLMRTEDRHSPTVYSRIAPQLVVRESTQYTEPGL</sequence>
<dbReference type="InterPro" id="IPR000843">
    <property type="entry name" value="HTH_LacI"/>
</dbReference>
<dbReference type="OrthoDB" id="37081at2"/>
<keyword evidence="2" id="KW-0238">DNA-binding</keyword>
<dbReference type="PANTHER" id="PTHR30146:SF109">
    <property type="entry name" value="HTH-TYPE TRANSCRIPTIONAL REGULATOR GALS"/>
    <property type="match status" value="1"/>
</dbReference>
<evidence type="ECO:0000313" key="6">
    <source>
        <dbReference type="Proteomes" id="UP000272503"/>
    </source>
</evidence>
<comment type="caution">
    <text evidence="5">The sequence shown here is derived from an EMBL/GenBank/DDBJ whole genome shotgun (WGS) entry which is preliminary data.</text>
</comment>
<dbReference type="InterPro" id="IPR010982">
    <property type="entry name" value="Lambda_DNA-bd_dom_sf"/>
</dbReference>
<dbReference type="SMART" id="SM00354">
    <property type="entry name" value="HTH_LACI"/>
    <property type="match status" value="1"/>
</dbReference>
<dbReference type="PANTHER" id="PTHR30146">
    <property type="entry name" value="LACI-RELATED TRANSCRIPTIONAL REPRESSOR"/>
    <property type="match status" value="1"/>
</dbReference>
<dbReference type="GO" id="GO:0003700">
    <property type="term" value="F:DNA-binding transcription factor activity"/>
    <property type="evidence" value="ECO:0007669"/>
    <property type="project" value="TreeGrafter"/>
</dbReference>
<organism evidence="5 6">
    <name type="scientific">Mycetocola tolaasinivorans</name>
    <dbReference type="NCBI Taxonomy" id="76635"/>
    <lineage>
        <taxon>Bacteria</taxon>
        <taxon>Bacillati</taxon>
        <taxon>Actinomycetota</taxon>
        <taxon>Actinomycetes</taxon>
        <taxon>Micrococcales</taxon>
        <taxon>Microbacteriaceae</taxon>
        <taxon>Mycetocola</taxon>
    </lineage>
</organism>
<name>A0A3L7A5R6_9MICO</name>
<reference evidence="5 6" key="1">
    <citation type="submission" date="2018-10" db="EMBL/GenBank/DDBJ databases">
        <authorList>
            <person name="Li J."/>
        </authorList>
    </citation>
    <scope>NUCLEOTIDE SEQUENCE [LARGE SCALE GENOMIC DNA]</scope>
    <source>
        <strain evidence="5 6">IF 016277</strain>
    </source>
</reference>
<dbReference type="CDD" id="cd06267">
    <property type="entry name" value="PBP1_LacI_sugar_binding-like"/>
    <property type="match status" value="1"/>
</dbReference>
<dbReference type="Pfam" id="PF00356">
    <property type="entry name" value="LacI"/>
    <property type="match status" value="1"/>
</dbReference>
<dbReference type="Pfam" id="PF13377">
    <property type="entry name" value="Peripla_BP_3"/>
    <property type="match status" value="1"/>
</dbReference>
<dbReference type="InterPro" id="IPR046335">
    <property type="entry name" value="LacI/GalR-like_sensor"/>
</dbReference>
<dbReference type="PROSITE" id="PS00356">
    <property type="entry name" value="HTH_LACI_1"/>
    <property type="match status" value="1"/>
</dbReference>
<accession>A0A3L7A5R6</accession>
<proteinExistence type="predicted"/>
<dbReference type="CDD" id="cd01392">
    <property type="entry name" value="HTH_LacI"/>
    <property type="match status" value="1"/>
</dbReference>